<dbReference type="AlphaFoldDB" id="A0A6P6XW67"/>
<evidence type="ECO:0000313" key="3">
    <source>
        <dbReference type="RefSeq" id="XP_027197445.1"/>
    </source>
</evidence>
<keyword evidence="2" id="KW-1185">Reference proteome</keyword>
<dbReference type="Proteomes" id="UP000515146">
    <property type="component" value="Unplaced"/>
</dbReference>
<proteinExistence type="predicted"/>
<feature type="region of interest" description="Disordered" evidence="1">
    <location>
        <begin position="249"/>
        <end position="276"/>
    </location>
</feature>
<feature type="compositionally biased region" description="Polar residues" evidence="1">
    <location>
        <begin position="253"/>
        <end position="276"/>
    </location>
</feature>
<organism evidence="2 3">
    <name type="scientific">Dermatophagoides pteronyssinus</name>
    <name type="common">European house dust mite</name>
    <dbReference type="NCBI Taxonomy" id="6956"/>
    <lineage>
        <taxon>Eukaryota</taxon>
        <taxon>Metazoa</taxon>
        <taxon>Ecdysozoa</taxon>
        <taxon>Arthropoda</taxon>
        <taxon>Chelicerata</taxon>
        <taxon>Arachnida</taxon>
        <taxon>Acari</taxon>
        <taxon>Acariformes</taxon>
        <taxon>Sarcoptiformes</taxon>
        <taxon>Astigmata</taxon>
        <taxon>Psoroptidia</taxon>
        <taxon>Analgoidea</taxon>
        <taxon>Pyroglyphidae</taxon>
        <taxon>Dermatophagoidinae</taxon>
        <taxon>Dermatophagoides</taxon>
    </lineage>
</organism>
<protein>
    <submittedName>
        <fullName evidence="3">Uncharacterized protein LOC113791813</fullName>
    </submittedName>
</protein>
<name>A0A6P6XW67_DERPT</name>
<dbReference type="OrthoDB" id="6508555at2759"/>
<evidence type="ECO:0000313" key="2">
    <source>
        <dbReference type="Proteomes" id="UP000515146"/>
    </source>
</evidence>
<dbReference type="InParanoid" id="A0A6P6XW67"/>
<accession>A0A6P6XW67</accession>
<feature type="compositionally biased region" description="Polar residues" evidence="1">
    <location>
        <begin position="103"/>
        <end position="112"/>
    </location>
</feature>
<gene>
    <name evidence="3" type="primary">LOC113791813</name>
</gene>
<sequence>MKVSKMSTIQEQMNQNTHPTNRRLFRRLHLIILLLILIDLTFSSKIPSNRPKTNDRRLVKKSHVTVRQLSEKYDHFVKLKPKKSFKKTQTRKRKGTKLRKSRQNLNENVESSNEAKDNSTIEKLLNRESEIRVPLPLPSGEIPSSLPIIDDTNISNIELAFANNLSLKECSNDTLVKDLGVSCLKKSMDMTPPENMDGRNAISRHFSVSPMINRKINTSNQFKTPADNARSKYALNGYRDQIKPLRRPPKVQTRFQPTSQNDPSRQEISTPLFPTNRNPFLSNVPKIELDPKIKEDLELLNSLKLNLGVLNAQASNIKQRTKLLYGEARRRKMIFFDRLLLRTNSIITEKRDKTSRTIDTIDVTMNRMRKQQTIKAYNKYRRNMRLMDQNFDRYPNGMLKPLPKVPEINQTQIDQLVTDCENHSKQMMEVIRELNEALDEFEVQFNFPRFEPNSIIDEYLKDVEL</sequence>
<dbReference type="OMA" id="FPRFEPN"/>
<feature type="compositionally biased region" description="Basic residues" evidence="1">
    <location>
        <begin position="83"/>
        <end position="102"/>
    </location>
</feature>
<dbReference type="RefSeq" id="XP_027197445.1">
    <property type="nucleotide sequence ID" value="XM_027341644.1"/>
</dbReference>
<feature type="region of interest" description="Disordered" evidence="1">
    <location>
        <begin position="83"/>
        <end position="121"/>
    </location>
</feature>
<evidence type="ECO:0000256" key="1">
    <source>
        <dbReference type="SAM" id="MobiDB-lite"/>
    </source>
</evidence>
<reference evidence="3" key="1">
    <citation type="submission" date="2025-08" db="UniProtKB">
        <authorList>
            <consortium name="RefSeq"/>
        </authorList>
    </citation>
    <scope>IDENTIFICATION</scope>
    <source>
        <strain evidence="3">Airmid</strain>
    </source>
</reference>
<dbReference type="KEGG" id="dpte:113791813"/>